<evidence type="ECO:0000313" key="9">
    <source>
        <dbReference type="Proteomes" id="UP001356427"/>
    </source>
</evidence>
<evidence type="ECO:0000256" key="1">
    <source>
        <dbReference type="ARBA" id="ARBA00034487"/>
    </source>
</evidence>
<dbReference type="EMBL" id="JAGTTL010000005">
    <property type="protein sequence ID" value="KAK6322378.1"/>
    <property type="molecule type" value="Genomic_DNA"/>
</dbReference>
<dbReference type="AlphaFoldDB" id="A0AAN8M0K5"/>
<dbReference type="CDD" id="cd02440">
    <property type="entry name" value="AdoMet_MTases"/>
    <property type="match status" value="1"/>
</dbReference>
<dbReference type="GO" id="GO:0005829">
    <property type="term" value="C:cytosol"/>
    <property type="evidence" value="ECO:0007669"/>
    <property type="project" value="TreeGrafter"/>
</dbReference>
<dbReference type="PANTHER" id="PTHR43675:SF7">
    <property type="entry name" value="ARSENITE METHYLTRANSFERASE"/>
    <property type="match status" value="1"/>
</dbReference>
<comment type="catalytic activity">
    <reaction evidence="4">
        <text>arsenic triglutathione + [thioredoxin]-dithiol + S-adenosyl-L-methionine + 2 H2O = methylarsonous acid + [thioredoxin]-disulfide + 3 glutathione + S-adenosyl-L-homocysteine + H(+)</text>
        <dbReference type="Rhea" id="RHEA:69460"/>
        <dbReference type="Rhea" id="RHEA-COMP:10698"/>
        <dbReference type="Rhea" id="RHEA-COMP:10700"/>
        <dbReference type="ChEBI" id="CHEBI:15377"/>
        <dbReference type="ChEBI" id="CHEBI:15378"/>
        <dbReference type="ChEBI" id="CHEBI:17826"/>
        <dbReference type="ChEBI" id="CHEBI:29950"/>
        <dbReference type="ChEBI" id="CHEBI:50058"/>
        <dbReference type="ChEBI" id="CHEBI:57856"/>
        <dbReference type="ChEBI" id="CHEBI:57925"/>
        <dbReference type="ChEBI" id="CHEBI:59789"/>
        <dbReference type="ChEBI" id="CHEBI:183640"/>
        <dbReference type="EC" id="2.1.1.137"/>
    </reaction>
</comment>
<gene>
    <name evidence="8" type="ORF">J4Q44_G00071700</name>
</gene>
<comment type="similarity">
    <text evidence="1">Belongs to the methyltransferase superfamily. Arsenite methyltransferase family.</text>
</comment>
<keyword evidence="9" id="KW-1185">Reference proteome</keyword>
<dbReference type="Pfam" id="PF13847">
    <property type="entry name" value="Methyltransf_31"/>
    <property type="match status" value="1"/>
</dbReference>
<evidence type="ECO:0000256" key="6">
    <source>
        <dbReference type="ARBA" id="ARBA00048428"/>
    </source>
</evidence>
<dbReference type="Proteomes" id="UP001356427">
    <property type="component" value="Unassembled WGS sequence"/>
</dbReference>
<dbReference type="Gene3D" id="3.40.50.150">
    <property type="entry name" value="Vaccinia Virus protein VP39"/>
    <property type="match status" value="2"/>
</dbReference>
<dbReference type="GO" id="GO:0009404">
    <property type="term" value="P:toxin metabolic process"/>
    <property type="evidence" value="ECO:0007669"/>
    <property type="project" value="TreeGrafter"/>
</dbReference>
<organism evidence="8 9">
    <name type="scientific">Coregonus suidteri</name>
    <dbReference type="NCBI Taxonomy" id="861788"/>
    <lineage>
        <taxon>Eukaryota</taxon>
        <taxon>Metazoa</taxon>
        <taxon>Chordata</taxon>
        <taxon>Craniata</taxon>
        <taxon>Vertebrata</taxon>
        <taxon>Euteleostomi</taxon>
        <taxon>Actinopterygii</taxon>
        <taxon>Neopterygii</taxon>
        <taxon>Teleostei</taxon>
        <taxon>Protacanthopterygii</taxon>
        <taxon>Salmoniformes</taxon>
        <taxon>Salmonidae</taxon>
        <taxon>Coregoninae</taxon>
        <taxon>Coregonus</taxon>
    </lineage>
</organism>
<evidence type="ECO:0000259" key="7">
    <source>
        <dbReference type="Pfam" id="PF13847"/>
    </source>
</evidence>
<dbReference type="GO" id="GO:0030791">
    <property type="term" value="F:arsenite methyltransferase activity"/>
    <property type="evidence" value="ECO:0007669"/>
    <property type="project" value="UniProtKB-EC"/>
</dbReference>
<comment type="catalytic activity">
    <reaction evidence="6">
        <text>arsenic triglutathione + 3 [thioredoxin]-dithiol + 3 S-adenosyl-L-methionine = trimethylarsine + 3 [thioredoxin]-disulfide + 3 glutathione + 3 S-adenosyl-L-homocysteine + 3 H(+)</text>
        <dbReference type="Rhea" id="RHEA:69432"/>
        <dbReference type="Rhea" id="RHEA-COMP:10698"/>
        <dbReference type="Rhea" id="RHEA-COMP:10700"/>
        <dbReference type="ChEBI" id="CHEBI:15378"/>
        <dbReference type="ChEBI" id="CHEBI:27130"/>
        <dbReference type="ChEBI" id="CHEBI:29950"/>
        <dbReference type="ChEBI" id="CHEBI:50058"/>
        <dbReference type="ChEBI" id="CHEBI:57856"/>
        <dbReference type="ChEBI" id="CHEBI:57925"/>
        <dbReference type="ChEBI" id="CHEBI:59789"/>
        <dbReference type="ChEBI" id="CHEBI:183640"/>
        <dbReference type="EC" id="2.1.1.137"/>
    </reaction>
</comment>
<accession>A0AAN8M0K5</accession>
<comment type="caution">
    <text evidence="8">The sequence shown here is derived from an EMBL/GenBank/DDBJ whole genome shotgun (WGS) entry which is preliminary data.</text>
</comment>
<evidence type="ECO:0000256" key="5">
    <source>
        <dbReference type="ARBA" id="ARBA00047943"/>
    </source>
</evidence>
<dbReference type="InterPro" id="IPR029063">
    <property type="entry name" value="SAM-dependent_MTases_sf"/>
</dbReference>
<evidence type="ECO:0000256" key="3">
    <source>
        <dbReference type="ARBA" id="ARBA00034545"/>
    </source>
</evidence>
<dbReference type="SUPFAM" id="SSF53335">
    <property type="entry name" value="S-adenosyl-L-methionine-dependent methyltransferases"/>
    <property type="match status" value="1"/>
</dbReference>
<name>A0AAN8M0K5_9TELE</name>
<reference evidence="8 9" key="1">
    <citation type="submission" date="2021-04" db="EMBL/GenBank/DDBJ databases">
        <authorList>
            <person name="De Guttry C."/>
            <person name="Zahm M."/>
            <person name="Klopp C."/>
            <person name="Cabau C."/>
            <person name="Louis A."/>
            <person name="Berthelot C."/>
            <person name="Parey E."/>
            <person name="Roest Crollius H."/>
            <person name="Montfort J."/>
            <person name="Robinson-Rechavi M."/>
            <person name="Bucao C."/>
            <person name="Bouchez O."/>
            <person name="Gislard M."/>
            <person name="Lluch J."/>
            <person name="Milhes M."/>
            <person name="Lampietro C."/>
            <person name="Lopez Roques C."/>
            <person name="Donnadieu C."/>
            <person name="Braasch I."/>
            <person name="Desvignes T."/>
            <person name="Postlethwait J."/>
            <person name="Bobe J."/>
            <person name="Wedekind C."/>
            <person name="Guiguen Y."/>
        </authorList>
    </citation>
    <scope>NUCLEOTIDE SEQUENCE [LARGE SCALE GENOMIC DNA]</scope>
    <source>
        <strain evidence="8">Cs_M1</strain>
        <tissue evidence="8">Blood</tissue>
    </source>
</reference>
<evidence type="ECO:0000256" key="4">
    <source>
        <dbReference type="ARBA" id="ARBA00047941"/>
    </source>
</evidence>
<dbReference type="EC" id="2.1.1.137" evidence="2"/>
<sequence>MHLQCISVSTITGATVLFCRYSGCGLVVPEKLQGCKVLDLGSGSGRDCFILSKLAGQSGHVIGIDMTAELILASHKYVRYHQEKSNCAMCLCSDKKPVLREAFRVLKGGELYFHEIYSSKAVPEHLKQDPVLLGKQDPVLWGEGLSGALYWRDLISLVHEVGFSTLYILTASHNVDHNIELQKNASGITHTSATYRLFKLPKNRKQSDAVVAYKGTVSDHPDLLKFDMPHCFETDIEVTVDEEMAAVIQHS</sequence>
<proteinExistence type="inferred from homology"/>
<dbReference type="InterPro" id="IPR026669">
    <property type="entry name" value="Arsenite_MeTrfase-like"/>
</dbReference>
<evidence type="ECO:0000313" key="8">
    <source>
        <dbReference type="EMBL" id="KAK6322378.1"/>
    </source>
</evidence>
<dbReference type="InterPro" id="IPR025714">
    <property type="entry name" value="Methyltranfer_dom"/>
</dbReference>
<protein>
    <recommendedName>
        <fullName evidence="3">Arsenite methyltransferase</fullName>
        <ecNumber evidence="2">2.1.1.137</ecNumber>
    </recommendedName>
</protein>
<feature type="domain" description="Methyltransferase" evidence="7">
    <location>
        <begin position="33"/>
        <end position="92"/>
    </location>
</feature>
<comment type="catalytic activity">
    <reaction evidence="5">
        <text>arsenic triglutathione + 2 [thioredoxin]-dithiol + 2 S-adenosyl-L-methionine + H2O = dimethylarsinous acid + 2 [thioredoxin]-disulfide + 3 glutathione + 2 S-adenosyl-L-homocysteine + 2 H(+)</text>
        <dbReference type="Rhea" id="RHEA:69464"/>
        <dbReference type="Rhea" id="RHEA-COMP:10698"/>
        <dbReference type="Rhea" id="RHEA-COMP:10700"/>
        <dbReference type="ChEBI" id="CHEBI:15377"/>
        <dbReference type="ChEBI" id="CHEBI:15378"/>
        <dbReference type="ChEBI" id="CHEBI:23808"/>
        <dbReference type="ChEBI" id="CHEBI:29950"/>
        <dbReference type="ChEBI" id="CHEBI:50058"/>
        <dbReference type="ChEBI" id="CHEBI:57856"/>
        <dbReference type="ChEBI" id="CHEBI:57925"/>
        <dbReference type="ChEBI" id="CHEBI:59789"/>
        <dbReference type="ChEBI" id="CHEBI:183640"/>
        <dbReference type="EC" id="2.1.1.137"/>
    </reaction>
</comment>
<evidence type="ECO:0000256" key="2">
    <source>
        <dbReference type="ARBA" id="ARBA00034521"/>
    </source>
</evidence>
<dbReference type="GO" id="GO:0018872">
    <property type="term" value="P:arsonoacetate metabolic process"/>
    <property type="evidence" value="ECO:0007669"/>
    <property type="project" value="TreeGrafter"/>
</dbReference>
<dbReference type="PANTHER" id="PTHR43675">
    <property type="entry name" value="ARSENITE METHYLTRANSFERASE"/>
    <property type="match status" value="1"/>
</dbReference>